<evidence type="ECO:0000313" key="18">
    <source>
        <dbReference type="RefSeq" id="XP_005183480.2"/>
    </source>
</evidence>
<dbReference type="InterPro" id="IPR038199">
    <property type="entry name" value="DGK_typeI_N_sf"/>
</dbReference>
<feature type="compositionally biased region" description="Polar residues" evidence="13">
    <location>
        <begin position="1048"/>
        <end position="1059"/>
    </location>
</feature>
<feature type="compositionally biased region" description="Low complexity" evidence="13">
    <location>
        <begin position="1003"/>
        <end position="1031"/>
    </location>
</feature>
<feature type="region of interest" description="Disordered" evidence="13">
    <location>
        <begin position="576"/>
        <end position="597"/>
    </location>
</feature>
<dbReference type="InterPro" id="IPR037607">
    <property type="entry name" value="DGK"/>
</dbReference>
<dbReference type="PANTHER" id="PTHR11255">
    <property type="entry name" value="DIACYLGLYCEROL KINASE"/>
    <property type="match status" value="1"/>
</dbReference>
<keyword evidence="6 12" id="KW-0547">Nucleotide-binding</keyword>
<feature type="region of interest" description="Disordered" evidence="13">
    <location>
        <begin position="989"/>
        <end position="1079"/>
    </location>
</feature>
<keyword evidence="9" id="KW-0862">Zinc</keyword>
<feature type="domain" description="Phorbol-ester/DAG-type" evidence="14">
    <location>
        <begin position="497"/>
        <end position="546"/>
    </location>
</feature>
<dbReference type="CDD" id="cd20851">
    <property type="entry name" value="C1_DGK_typeI_like_rpt2"/>
    <property type="match status" value="1"/>
</dbReference>
<protein>
    <recommendedName>
        <fullName evidence="12">Diacylglycerol kinase</fullName>
        <shortName evidence="12">DAG kinase</shortName>
        <ecNumber evidence="12">2.7.1.107</ecNumber>
    </recommendedName>
</protein>
<evidence type="ECO:0000256" key="6">
    <source>
        <dbReference type="ARBA" id="ARBA00022741"/>
    </source>
</evidence>
<dbReference type="InterPro" id="IPR046349">
    <property type="entry name" value="C1-like_sf"/>
</dbReference>
<dbReference type="PROSITE" id="PS50222">
    <property type="entry name" value="EF_HAND_2"/>
    <property type="match status" value="1"/>
</dbReference>
<evidence type="ECO:0000256" key="4">
    <source>
        <dbReference type="ARBA" id="ARBA00022723"/>
    </source>
</evidence>
<dbReference type="InterPro" id="IPR016064">
    <property type="entry name" value="NAD/diacylglycerol_kinase_sf"/>
</dbReference>
<evidence type="ECO:0000256" key="10">
    <source>
        <dbReference type="ARBA" id="ARBA00022837"/>
    </source>
</evidence>
<feature type="region of interest" description="Disordered" evidence="13">
    <location>
        <begin position="891"/>
        <end position="930"/>
    </location>
</feature>
<dbReference type="Pfam" id="PF14513">
    <property type="entry name" value="DAG_kinase_N"/>
    <property type="match status" value="1"/>
</dbReference>
<dbReference type="CDD" id="cd20845">
    <property type="entry name" value="C1_DGKbeta_rpt1"/>
    <property type="match status" value="1"/>
</dbReference>
<dbReference type="FunFam" id="1.10.238.110:FF:000008">
    <property type="entry name" value="Diacylglycerol kinase"/>
    <property type="match status" value="1"/>
</dbReference>
<dbReference type="InterPro" id="IPR047471">
    <property type="entry name" value="C1_DGKbeta-like_rpt1"/>
</dbReference>
<dbReference type="InterPro" id="IPR002048">
    <property type="entry name" value="EF_hand_dom"/>
</dbReference>
<dbReference type="OrthoDB" id="242257at2759"/>
<organism evidence="17 18">
    <name type="scientific">Musca domestica</name>
    <name type="common">House fly</name>
    <dbReference type="NCBI Taxonomy" id="7370"/>
    <lineage>
        <taxon>Eukaryota</taxon>
        <taxon>Metazoa</taxon>
        <taxon>Ecdysozoa</taxon>
        <taxon>Arthropoda</taxon>
        <taxon>Hexapoda</taxon>
        <taxon>Insecta</taxon>
        <taxon>Pterygota</taxon>
        <taxon>Neoptera</taxon>
        <taxon>Endopterygota</taxon>
        <taxon>Diptera</taxon>
        <taxon>Brachycera</taxon>
        <taxon>Muscomorpha</taxon>
        <taxon>Muscoidea</taxon>
        <taxon>Muscidae</taxon>
        <taxon>Musca</taxon>
    </lineage>
</organism>
<dbReference type="VEuPathDB" id="VectorBase:MDOMA2_020608"/>
<dbReference type="RefSeq" id="XP_058986980.1">
    <property type="nucleotide sequence ID" value="XM_059130997.1"/>
</dbReference>
<dbReference type="PROSITE" id="PS00018">
    <property type="entry name" value="EF_HAND_1"/>
    <property type="match status" value="2"/>
</dbReference>
<evidence type="ECO:0000313" key="19">
    <source>
        <dbReference type="RefSeq" id="XP_058986980.1"/>
    </source>
</evidence>
<dbReference type="SUPFAM" id="SSF47473">
    <property type="entry name" value="EF-hand"/>
    <property type="match status" value="2"/>
</dbReference>
<dbReference type="Pfam" id="PF13499">
    <property type="entry name" value="EF-hand_7"/>
    <property type="match status" value="1"/>
</dbReference>
<dbReference type="RefSeq" id="XP_005183480.2">
    <property type="nucleotide sequence ID" value="XM_005183423.2"/>
</dbReference>
<dbReference type="InterPro" id="IPR000756">
    <property type="entry name" value="Diacylglycerol_kin_accessory"/>
</dbReference>
<dbReference type="Pfam" id="PF00609">
    <property type="entry name" value="DAGK_acc"/>
    <property type="match status" value="1"/>
</dbReference>
<evidence type="ECO:0000256" key="12">
    <source>
        <dbReference type="RuleBase" id="RU361128"/>
    </source>
</evidence>
<keyword evidence="4" id="KW-0479">Metal-binding</keyword>
<dbReference type="CDD" id="cd00051">
    <property type="entry name" value="EFh"/>
    <property type="match status" value="1"/>
</dbReference>
<evidence type="ECO:0000256" key="2">
    <source>
        <dbReference type="ARBA" id="ARBA00009280"/>
    </source>
</evidence>
<evidence type="ECO:0000256" key="8">
    <source>
        <dbReference type="ARBA" id="ARBA00022777"/>
    </source>
</evidence>
<evidence type="ECO:0000256" key="9">
    <source>
        <dbReference type="ARBA" id="ARBA00022833"/>
    </source>
</evidence>
<dbReference type="SMART" id="SM00046">
    <property type="entry name" value="DAGKc"/>
    <property type="match status" value="1"/>
</dbReference>
<keyword evidence="3 12" id="KW-0808">Transferase</keyword>
<dbReference type="GO" id="GO:0005509">
    <property type="term" value="F:calcium ion binding"/>
    <property type="evidence" value="ECO:0007669"/>
    <property type="project" value="InterPro"/>
</dbReference>
<feature type="domain" description="EF-hand" evidence="16">
    <location>
        <begin position="334"/>
        <end position="369"/>
    </location>
</feature>
<feature type="compositionally biased region" description="Polar residues" evidence="13">
    <location>
        <begin position="576"/>
        <end position="588"/>
    </location>
</feature>
<dbReference type="Gene3D" id="3.30.60.20">
    <property type="match status" value="2"/>
</dbReference>
<dbReference type="CTD" id="35738"/>
<dbReference type="GeneID" id="101897106"/>
<dbReference type="GO" id="GO:0005524">
    <property type="term" value="F:ATP binding"/>
    <property type="evidence" value="ECO:0007669"/>
    <property type="project" value="UniProtKB-KW"/>
</dbReference>
<feature type="region of interest" description="Disordered" evidence="13">
    <location>
        <begin position="795"/>
        <end position="817"/>
    </location>
</feature>
<keyword evidence="5" id="KW-0677">Repeat</keyword>
<evidence type="ECO:0000256" key="1">
    <source>
        <dbReference type="ARBA" id="ARBA00001383"/>
    </source>
</evidence>
<dbReference type="GO" id="GO:0004143">
    <property type="term" value="F:ATP-dependent diacylglycerol kinase activity"/>
    <property type="evidence" value="ECO:0007669"/>
    <property type="project" value="UniProtKB-EC"/>
</dbReference>
<keyword evidence="10" id="KW-0106">Calcium</keyword>
<dbReference type="EC" id="2.7.1.107" evidence="12"/>
<dbReference type="Gene3D" id="2.60.200.40">
    <property type="match status" value="1"/>
</dbReference>
<keyword evidence="7" id="KW-0863">Zinc-finger</keyword>
<dbReference type="PROSITE" id="PS00479">
    <property type="entry name" value="ZF_DAG_PE_1"/>
    <property type="match status" value="2"/>
</dbReference>
<dbReference type="Gene3D" id="1.10.238.10">
    <property type="entry name" value="EF-hand"/>
    <property type="match status" value="1"/>
</dbReference>
<dbReference type="InterPro" id="IPR029477">
    <property type="entry name" value="DAG_kinase_typeI_N"/>
</dbReference>
<evidence type="ECO:0000256" key="13">
    <source>
        <dbReference type="SAM" id="MobiDB-lite"/>
    </source>
</evidence>
<dbReference type="PROSITE" id="PS50081">
    <property type="entry name" value="ZF_DAG_PE_2"/>
    <property type="match status" value="2"/>
</dbReference>
<dbReference type="FunFam" id="3.40.50.10330:FF:000003">
    <property type="entry name" value="Diacylglycerol kinase"/>
    <property type="match status" value="1"/>
</dbReference>
<dbReference type="InterPro" id="IPR018247">
    <property type="entry name" value="EF_Hand_1_Ca_BS"/>
</dbReference>
<gene>
    <name evidence="18 19" type="primary">LOC101897106</name>
</gene>
<evidence type="ECO:0000256" key="3">
    <source>
        <dbReference type="ARBA" id="ARBA00022679"/>
    </source>
</evidence>
<dbReference type="GO" id="GO:0005886">
    <property type="term" value="C:plasma membrane"/>
    <property type="evidence" value="ECO:0007669"/>
    <property type="project" value="TreeGrafter"/>
</dbReference>
<feature type="region of interest" description="Disordered" evidence="13">
    <location>
        <begin position="259"/>
        <end position="291"/>
    </location>
</feature>
<keyword evidence="8 12" id="KW-0418">Kinase</keyword>
<feature type="compositionally biased region" description="Pro residues" evidence="13">
    <location>
        <begin position="1032"/>
        <end position="1047"/>
    </location>
</feature>
<dbReference type="SMART" id="SM00054">
    <property type="entry name" value="EFh"/>
    <property type="match status" value="2"/>
</dbReference>
<evidence type="ECO:0000259" key="16">
    <source>
        <dbReference type="PROSITE" id="PS50222"/>
    </source>
</evidence>
<accession>A0A9J7I2L6</accession>
<dbReference type="Gene3D" id="1.10.238.110">
    <property type="entry name" value="Diacylglycerol kinase alpha"/>
    <property type="match status" value="2"/>
</dbReference>
<keyword evidence="17" id="KW-1185">Reference proteome</keyword>
<dbReference type="SMART" id="SM00045">
    <property type="entry name" value="DAGKa"/>
    <property type="match status" value="1"/>
</dbReference>
<dbReference type="InterPro" id="IPR002219">
    <property type="entry name" value="PKC_DAG/PE"/>
</dbReference>
<dbReference type="GO" id="GO:0007200">
    <property type="term" value="P:phospholipase C-activating G protein-coupled receptor signaling pathway"/>
    <property type="evidence" value="ECO:0007669"/>
    <property type="project" value="InterPro"/>
</dbReference>
<dbReference type="FunFam" id="1.10.238.110:FF:000007">
    <property type="entry name" value="Diacylglycerol kinase"/>
    <property type="match status" value="1"/>
</dbReference>
<dbReference type="FunFam" id="1.10.238.10:FF:000017">
    <property type="entry name" value="Diacylglycerol kinase"/>
    <property type="match status" value="1"/>
</dbReference>
<dbReference type="Pfam" id="PF00130">
    <property type="entry name" value="C1_1"/>
    <property type="match status" value="2"/>
</dbReference>
<dbReference type="SUPFAM" id="SSF111331">
    <property type="entry name" value="NAD kinase/diacylglycerol kinase-like"/>
    <property type="match status" value="1"/>
</dbReference>
<feature type="domain" description="Phorbol-ester/DAG-type" evidence="14">
    <location>
        <begin position="430"/>
        <end position="480"/>
    </location>
</feature>
<proteinExistence type="inferred from homology"/>
<evidence type="ECO:0000259" key="14">
    <source>
        <dbReference type="PROSITE" id="PS50081"/>
    </source>
</evidence>
<reference evidence="18" key="1">
    <citation type="submission" date="2025-04" db="UniProtKB">
        <authorList>
            <consortium name="RefSeq"/>
        </authorList>
    </citation>
    <scope>IDENTIFICATION</scope>
    <source>
        <strain evidence="18 19">Aabys</strain>
        <tissue evidence="19">Whole body</tissue>
    </source>
</reference>
<dbReference type="Proteomes" id="UP001652621">
    <property type="component" value="Unplaced"/>
</dbReference>
<evidence type="ECO:0000259" key="15">
    <source>
        <dbReference type="PROSITE" id="PS50146"/>
    </source>
</evidence>
<dbReference type="FunFam" id="3.30.60.20:FF:000013">
    <property type="entry name" value="Diacylglycerol kinase"/>
    <property type="match status" value="1"/>
</dbReference>
<evidence type="ECO:0000313" key="17">
    <source>
        <dbReference type="Proteomes" id="UP001652621"/>
    </source>
</evidence>
<dbReference type="SMART" id="SM00109">
    <property type="entry name" value="C1"/>
    <property type="match status" value="2"/>
</dbReference>
<evidence type="ECO:0000256" key="7">
    <source>
        <dbReference type="ARBA" id="ARBA00022771"/>
    </source>
</evidence>
<comment type="catalytic activity">
    <reaction evidence="1 12">
        <text>a 1,2-diacyl-sn-glycerol + ATP = a 1,2-diacyl-sn-glycero-3-phosphate + ADP + H(+)</text>
        <dbReference type="Rhea" id="RHEA:10272"/>
        <dbReference type="ChEBI" id="CHEBI:15378"/>
        <dbReference type="ChEBI" id="CHEBI:17815"/>
        <dbReference type="ChEBI" id="CHEBI:30616"/>
        <dbReference type="ChEBI" id="CHEBI:58608"/>
        <dbReference type="ChEBI" id="CHEBI:456216"/>
        <dbReference type="EC" id="2.7.1.107"/>
    </reaction>
</comment>
<dbReference type="InterPro" id="IPR017438">
    <property type="entry name" value="ATP-NAD_kinase_N"/>
</dbReference>
<dbReference type="PANTHER" id="PTHR11255:SF48">
    <property type="entry name" value="DIACYLGLYCEROL KINASE 1"/>
    <property type="match status" value="1"/>
</dbReference>
<feature type="domain" description="DAGKc" evidence="15">
    <location>
        <begin position="605"/>
        <end position="739"/>
    </location>
</feature>
<dbReference type="SUPFAM" id="SSF57889">
    <property type="entry name" value="Cysteine-rich domain"/>
    <property type="match status" value="2"/>
</dbReference>
<dbReference type="FunFam" id="3.30.60.20:FF:000016">
    <property type="entry name" value="Diacylglycerol kinase"/>
    <property type="match status" value="1"/>
</dbReference>
<dbReference type="Pfam" id="PF00781">
    <property type="entry name" value="DAGK_cat"/>
    <property type="match status" value="1"/>
</dbReference>
<dbReference type="PROSITE" id="PS50146">
    <property type="entry name" value="DAGK"/>
    <property type="match status" value="1"/>
</dbReference>
<dbReference type="Gene3D" id="3.40.50.10330">
    <property type="entry name" value="Probable inorganic polyphosphate/atp-NAD kinase, domain 1"/>
    <property type="match status" value="1"/>
</dbReference>
<sequence>MSSAAHKWDKLSPREFLQLQELASYSTRKLQDVLQEFCSPLASPKFNPDGDIDYDGFRRFLDAFLDCETPTELAQHLFVSFLKANVNNIHLQGKTLNQMAAISSTAACAPVTAHTKGSIPNINSIVEIGTSATPPATETRTSFVDKLHHGITDKLHSLSGHLTHDASKTGSVHPMVTVTPSPMAAFQNTTTTTALMSSGGGGVGAAPTPTPMAGHGNSHSSGNMTTGNFVVGTGPGSGRGPIMIPSGGGGGGGGVAVGGRHSTDSSPSHSQAAAAANHSQMSRNSSKKSNNSVNCKIEADIKLLSRKLSHFDPLTLKVPLKDVVCYLSLLEAGRPEDKLEFMFRLYDTDGNGVLDTAEMDAIVNQMMAVAEYLGWDVSELRPILQDMMIEIDYDADGTVSLEEWQRGGMTTIPLLVLLGVDSTALKEDGNHVWRLKHFKKPAYCNLCLNMLVGLGKKGLCCVLCKYTVHERCVQRAPASCITTYVKSKKVKGGGDLLHHWVEGNCYGHCSKCRKRIKAYHGITGLTCRWCHMMLHNRCASSVKKECSLGEYAELIIPPTSICPAVLDRQRSVNQANKQKSSTSLLNNAQQQQQQATHFQLTPPNEGSCPLLVFVNPKSGGRQGDRILRKFQYMLNPRQVYDLSKGGPKEGLTLFKDLPNFKVICCGGDGTVGWVLEAMDSIEFASQPAIGVIPLGTGNDLARCLRWGGGYEGENIPKLMDKIRRASLVMLDRWSIEVTNNPICEEIPKPKVTLHSNMQKVFELSQSVVVEKSFIEKCEEIQRSGSCSTNLYHHTQTTANESPPQACGSQGEEEGNRSYDMDVDVDDGAATTCKTTKSISMSTFETKRLAYSSRQETMISYCSSPTTSCSSTASTIQRQQHQQQQCAKTISTSLPHDQGNLSAASNDAGMEGEDAADTGNGLDNGPHDHNDYVGDHKSMNINGNLSATNNNTNSPLMAKEHLQAQLTPTNVVNPATSTSNGGIRNEAFVISESETVPDTETETASAVAVDSAPSPAAAGIGSATHTPTHSPTTPTPRPTTLPGIPSPSPSQGCRTTTPTPTAGDMKTFNIPPQKPLKSQTEKDCTVPYNIINNYFSVGVDAAICVKFHLEREKNPHKFNSRMKNKLWYFEYATSETFAASCKNLHENIEIFCDGVSLDLANGPHLQGIALLNIPYTHGGSNLWGEHLSQKRIRKSTGPFRKGKKLKASDKELSTTSFTSGDLSVAIQDFGDRLIEVIGLENCLHMGQVRTGLRASGRRLAQCSEVIIKTRKTFPMQIDGEPWMQQPCTIKVTHKNQVPMLMAPRSEKGKGFFNMLCS</sequence>
<feature type="compositionally biased region" description="Low complexity" evidence="13">
    <location>
        <begin position="265"/>
        <end position="280"/>
    </location>
</feature>
<comment type="similarity">
    <text evidence="2 12">Belongs to the eukaryotic diacylglycerol kinase family.</text>
</comment>
<dbReference type="GO" id="GO:0008270">
    <property type="term" value="F:zinc ion binding"/>
    <property type="evidence" value="ECO:0007669"/>
    <property type="project" value="UniProtKB-KW"/>
</dbReference>
<dbReference type="KEGG" id="mde:101897106"/>
<keyword evidence="11 12" id="KW-0067">ATP-binding</keyword>
<name>A0A9J7I2L6_MUSDO</name>
<dbReference type="InterPro" id="IPR011992">
    <property type="entry name" value="EF-hand-dom_pair"/>
</dbReference>
<evidence type="ECO:0000256" key="5">
    <source>
        <dbReference type="ARBA" id="ARBA00022737"/>
    </source>
</evidence>
<feature type="compositionally biased region" description="Polar residues" evidence="13">
    <location>
        <begin position="891"/>
        <end position="904"/>
    </location>
</feature>
<evidence type="ECO:0000256" key="11">
    <source>
        <dbReference type="ARBA" id="ARBA00022840"/>
    </source>
</evidence>
<dbReference type="InterPro" id="IPR001206">
    <property type="entry name" value="Diacylglycerol_kinase_cat_dom"/>
</dbReference>